<dbReference type="InterPro" id="IPR000866">
    <property type="entry name" value="AhpC/TSA"/>
</dbReference>
<protein>
    <submittedName>
        <fullName evidence="4">Unannotated protein</fullName>
    </submittedName>
</protein>
<sequence length="157" mass="16804">MSQNTSGLSVGSVAPDFELKDQHGAKISLSSFKGNKNVVVLFIPFAFTGTCTGELCAIRDDLSAFQNDDVQVLAISCDSAFTQKVFAEQEGYKFPVLADFWPHGAAAKAYQVFNEDLGCALRGTFIIDKSGVIRWAVVNGLGDARNNGDYKAAIAAL</sequence>
<dbReference type="InterPro" id="IPR036249">
    <property type="entry name" value="Thioredoxin-like_sf"/>
</dbReference>
<dbReference type="Gene3D" id="3.40.30.10">
    <property type="entry name" value="Glutaredoxin"/>
    <property type="match status" value="1"/>
</dbReference>
<dbReference type="GO" id="GO:0016209">
    <property type="term" value="F:antioxidant activity"/>
    <property type="evidence" value="ECO:0007669"/>
    <property type="project" value="InterPro"/>
</dbReference>
<keyword evidence="2" id="KW-0676">Redox-active center</keyword>
<dbReference type="InterPro" id="IPR024706">
    <property type="entry name" value="Peroxiredoxin_AhpC-typ"/>
</dbReference>
<gene>
    <name evidence="4" type="ORF">UFOPK1419_00515</name>
</gene>
<dbReference type="PANTHER" id="PTHR43110">
    <property type="entry name" value="THIOL PEROXIDASE"/>
    <property type="match status" value="1"/>
</dbReference>
<feature type="domain" description="Thioredoxin" evidence="3">
    <location>
        <begin position="8"/>
        <end position="157"/>
    </location>
</feature>
<dbReference type="CDD" id="cd03018">
    <property type="entry name" value="PRX_AhpE_like"/>
    <property type="match status" value="1"/>
</dbReference>
<evidence type="ECO:0000256" key="1">
    <source>
        <dbReference type="ARBA" id="ARBA00023002"/>
    </source>
</evidence>
<proteinExistence type="predicted"/>
<accession>A0A6J6BK92</accession>
<dbReference type="InterPro" id="IPR050455">
    <property type="entry name" value="Tpx_Peroxidase_subfamily"/>
</dbReference>
<dbReference type="Pfam" id="PF00578">
    <property type="entry name" value="AhpC-TSA"/>
    <property type="match status" value="1"/>
</dbReference>
<dbReference type="SUPFAM" id="SSF52833">
    <property type="entry name" value="Thioredoxin-like"/>
    <property type="match status" value="1"/>
</dbReference>
<organism evidence="4">
    <name type="scientific">freshwater metagenome</name>
    <dbReference type="NCBI Taxonomy" id="449393"/>
    <lineage>
        <taxon>unclassified sequences</taxon>
        <taxon>metagenomes</taxon>
        <taxon>ecological metagenomes</taxon>
    </lineage>
</organism>
<dbReference type="AlphaFoldDB" id="A0A6J6BK92"/>
<dbReference type="PIRSF" id="PIRSF000239">
    <property type="entry name" value="AHPC"/>
    <property type="match status" value="1"/>
</dbReference>
<reference evidence="4" key="1">
    <citation type="submission" date="2020-05" db="EMBL/GenBank/DDBJ databases">
        <authorList>
            <person name="Chiriac C."/>
            <person name="Salcher M."/>
            <person name="Ghai R."/>
            <person name="Kavagutti S V."/>
        </authorList>
    </citation>
    <scope>NUCLEOTIDE SEQUENCE</scope>
</reference>
<evidence type="ECO:0000313" key="4">
    <source>
        <dbReference type="EMBL" id="CAB4538833.1"/>
    </source>
</evidence>
<dbReference type="PANTHER" id="PTHR43110:SF1">
    <property type="entry name" value="THIOL PEROXIDASE"/>
    <property type="match status" value="1"/>
</dbReference>
<dbReference type="FunFam" id="3.40.30.10:FF:000118">
    <property type="entry name" value="Peroxiredoxin AhpE"/>
    <property type="match status" value="1"/>
</dbReference>
<dbReference type="GO" id="GO:0016491">
    <property type="term" value="F:oxidoreductase activity"/>
    <property type="evidence" value="ECO:0007669"/>
    <property type="project" value="UniProtKB-KW"/>
</dbReference>
<name>A0A6J6BK92_9ZZZZ</name>
<dbReference type="PROSITE" id="PS51352">
    <property type="entry name" value="THIOREDOXIN_2"/>
    <property type="match status" value="1"/>
</dbReference>
<evidence type="ECO:0000259" key="3">
    <source>
        <dbReference type="PROSITE" id="PS51352"/>
    </source>
</evidence>
<keyword evidence="1" id="KW-0560">Oxidoreductase</keyword>
<dbReference type="EMBL" id="CAEZSK010000052">
    <property type="protein sequence ID" value="CAB4538833.1"/>
    <property type="molecule type" value="Genomic_DNA"/>
</dbReference>
<dbReference type="InterPro" id="IPR013766">
    <property type="entry name" value="Thioredoxin_domain"/>
</dbReference>
<evidence type="ECO:0000256" key="2">
    <source>
        <dbReference type="ARBA" id="ARBA00023284"/>
    </source>
</evidence>